<feature type="region of interest" description="Disordered" evidence="1">
    <location>
        <begin position="70"/>
        <end position="94"/>
    </location>
</feature>
<comment type="caution">
    <text evidence="3">The sequence shown here is derived from an EMBL/GenBank/DDBJ whole genome shotgun (WGS) entry which is preliminary data.</text>
</comment>
<dbReference type="EMBL" id="PGGW01000066">
    <property type="protein sequence ID" value="PJE95305.1"/>
    <property type="molecule type" value="Genomic_DNA"/>
</dbReference>
<dbReference type="RefSeq" id="WP_100203949.1">
    <property type="nucleotide sequence ID" value="NZ_PGGW01000066.1"/>
</dbReference>
<evidence type="ECO:0000259" key="2">
    <source>
        <dbReference type="Pfam" id="PF08044"/>
    </source>
</evidence>
<evidence type="ECO:0000313" key="3">
    <source>
        <dbReference type="EMBL" id="PJE95305.1"/>
    </source>
</evidence>
<gene>
    <name evidence="3" type="ORF">CUT44_23675</name>
</gene>
<accession>A0A2M8LTN1</accession>
<feature type="domain" description="DUF1707" evidence="2">
    <location>
        <begin position="18"/>
        <end position="70"/>
    </location>
</feature>
<evidence type="ECO:0000313" key="4">
    <source>
        <dbReference type="Proteomes" id="UP000230407"/>
    </source>
</evidence>
<reference evidence="3 4" key="1">
    <citation type="submission" date="2017-11" db="EMBL/GenBank/DDBJ databases">
        <title>Streptomyces carmine sp. nov., a novel actinomycete isolated from Sophora alopecuroides in Xinjiang, China.</title>
        <authorList>
            <person name="Wang Y."/>
            <person name="Luo X."/>
            <person name="Wan C."/>
            <person name="Zhang L."/>
        </authorList>
    </citation>
    <scope>NUCLEOTIDE SEQUENCE [LARGE SCALE GENOMIC DNA]</scope>
    <source>
        <strain evidence="3 4">TRM SA0054</strain>
    </source>
</reference>
<dbReference type="PANTHER" id="PTHR40763:SF5">
    <property type="entry name" value="MEMBRANE PROTEIN"/>
    <property type="match status" value="1"/>
</dbReference>
<keyword evidence="4" id="KW-1185">Reference proteome</keyword>
<feature type="region of interest" description="Disordered" evidence="1">
    <location>
        <begin position="1"/>
        <end position="25"/>
    </location>
</feature>
<dbReference type="AlphaFoldDB" id="A0A2M8LTN1"/>
<name>A0A2M8LTN1_9ACTN</name>
<dbReference type="Pfam" id="PF08044">
    <property type="entry name" value="DUF1707"/>
    <property type="match status" value="1"/>
</dbReference>
<proteinExistence type="predicted"/>
<dbReference type="Proteomes" id="UP000230407">
    <property type="component" value="Unassembled WGS sequence"/>
</dbReference>
<protein>
    <recommendedName>
        <fullName evidence="2">DUF1707 domain-containing protein</fullName>
    </recommendedName>
</protein>
<dbReference type="PANTHER" id="PTHR40763">
    <property type="entry name" value="MEMBRANE PROTEIN-RELATED"/>
    <property type="match status" value="1"/>
</dbReference>
<evidence type="ECO:0000256" key="1">
    <source>
        <dbReference type="SAM" id="MobiDB-lite"/>
    </source>
</evidence>
<organism evidence="3 4">
    <name type="scientific">Streptomyces carminius</name>
    <dbReference type="NCBI Taxonomy" id="2665496"/>
    <lineage>
        <taxon>Bacteria</taxon>
        <taxon>Bacillati</taxon>
        <taxon>Actinomycetota</taxon>
        <taxon>Actinomycetes</taxon>
        <taxon>Kitasatosporales</taxon>
        <taxon>Streptomycetaceae</taxon>
        <taxon>Streptomyces</taxon>
    </lineage>
</organism>
<sequence length="208" mass="22154">MTAQPSEPSPHHVPSGELRASHDDREAVVEQLRDAAAEGRIDLDELDSRLERALTSKTYAELAALTADLPRADPPESRPPLVLKGGLHGTSRGPGRWEVPGRVIAHGGLGGVKIDFTRAECRLPEIAVEAYGEAAGVTIVVPDGWAVDTGGMDSGIGGLRDKTTPDRLPGTPLIRLTGSGGMAGVVVRHPNRWERRKLQSNPARGQLH</sequence>
<dbReference type="InterPro" id="IPR012551">
    <property type="entry name" value="DUF1707_SHOCT-like"/>
</dbReference>